<name>A0A920BVP0_9BACI</name>
<keyword evidence="1" id="KW-1133">Transmembrane helix</keyword>
<feature type="transmembrane region" description="Helical" evidence="1">
    <location>
        <begin position="6"/>
        <end position="30"/>
    </location>
</feature>
<feature type="transmembrane region" description="Helical" evidence="1">
    <location>
        <begin position="233"/>
        <end position="254"/>
    </location>
</feature>
<feature type="transmembrane region" description="Helical" evidence="1">
    <location>
        <begin position="140"/>
        <end position="157"/>
    </location>
</feature>
<comment type="caution">
    <text evidence="4">The sequence shown here is derived from an EMBL/GenBank/DDBJ whole genome shotgun (WGS) entry which is preliminary data.</text>
</comment>
<reference evidence="4" key="1">
    <citation type="submission" date="2021-03" db="EMBL/GenBank/DDBJ databases">
        <title>Antimicrobial resistance genes in bacteria isolated from Japanese honey, and their potential for conferring macrolide and lincosamide resistance in the American foulbrood pathogen Paenibacillus larvae.</title>
        <authorList>
            <person name="Okamoto M."/>
            <person name="Kumagai M."/>
            <person name="Kanamori H."/>
            <person name="Takamatsu D."/>
        </authorList>
    </citation>
    <scope>NUCLEOTIDE SEQUENCE</scope>
    <source>
        <strain evidence="4">J27TS8</strain>
    </source>
</reference>
<feature type="transmembrane region" description="Helical" evidence="1">
    <location>
        <begin position="81"/>
        <end position="102"/>
    </location>
</feature>
<feature type="transmembrane region" description="Helical" evidence="1">
    <location>
        <begin position="345"/>
        <end position="364"/>
    </location>
</feature>
<dbReference type="EMBL" id="BORC01000007">
    <property type="protein sequence ID" value="GIN63592.1"/>
    <property type="molecule type" value="Genomic_DNA"/>
</dbReference>
<proteinExistence type="predicted"/>
<protein>
    <submittedName>
        <fullName evidence="4">Membrane protein</fullName>
    </submittedName>
</protein>
<dbReference type="PANTHER" id="PTHR37810:SF9">
    <property type="entry name" value="MEMBRANE PROTEIN"/>
    <property type="match status" value="1"/>
</dbReference>
<dbReference type="InterPro" id="IPR043831">
    <property type="entry name" value="DUF5808"/>
</dbReference>
<keyword evidence="1" id="KW-0472">Membrane</keyword>
<keyword evidence="5" id="KW-1185">Reference proteome</keyword>
<dbReference type="GO" id="GO:0009636">
    <property type="term" value="P:response to toxic substance"/>
    <property type="evidence" value="ECO:0007669"/>
    <property type="project" value="TreeGrafter"/>
</dbReference>
<organism evidence="4 5">
    <name type="scientific">Robertmurraya siralis</name>
    <dbReference type="NCBI Taxonomy" id="77777"/>
    <lineage>
        <taxon>Bacteria</taxon>
        <taxon>Bacillati</taxon>
        <taxon>Bacillota</taxon>
        <taxon>Bacilli</taxon>
        <taxon>Bacillales</taxon>
        <taxon>Bacillaceae</taxon>
        <taxon>Robertmurraya</taxon>
    </lineage>
</organism>
<feature type="domain" description="DUF5808" evidence="3">
    <location>
        <begin position="322"/>
        <end position="347"/>
    </location>
</feature>
<evidence type="ECO:0000313" key="5">
    <source>
        <dbReference type="Proteomes" id="UP000682111"/>
    </source>
</evidence>
<evidence type="ECO:0000256" key="1">
    <source>
        <dbReference type="SAM" id="Phobius"/>
    </source>
</evidence>
<feature type="domain" description="DUF1648" evidence="2">
    <location>
        <begin position="146"/>
        <end position="194"/>
    </location>
</feature>
<sequence>MTLTIFLFIAIIIAGIQTTIPFLVNRSIIFGVTIPENYLRNETLLSYKKKYSLFVSVFSLILLTSYLLWALFQPVTQEQIVLIGTFLEFAIILFSFALYFYFHGKTMRLKKINHWTENLKNIKVADLSARAHDEMLPWQVYLLPMIITVGVMIYTTIQYDLLPQQIPTHWGVNGEPDAFTEKTMLSVLLLPLTLLIMQLMFLGLHVGTKKSGIKVNSESTEVSRQRQLTLRKYSSWFMFFISMLLTMLISYFQLQTIHPTIFSATAMFLVPLGFLVLILVSAIVFAVKVGLSDKKTAPQIQEKIVDSNEDSYWKGGLFYFNKNDPSIFVEKRFGIGWTINFANPLGYLIVFLPLIAIILFTFLAK</sequence>
<accession>A0A920BVP0</accession>
<keyword evidence="1" id="KW-0812">Transmembrane</keyword>
<dbReference type="Pfam" id="PF19124">
    <property type="entry name" value="DUF5808"/>
    <property type="match status" value="1"/>
</dbReference>
<gene>
    <name evidence="4" type="ORF">J27TS8_35850</name>
</gene>
<evidence type="ECO:0000313" key="4">
    <source>
        <dbReference type="EMBL" id="GIN63592.1"/>
    </source>
</evidence>
<feature type="transmembrane region" description="Helical" evidence="1">
    <location>
        <begin position="260"/>
        <end position="287"/>
    </location>
</feature>
<dbReference type="Pfam" id="PF07853">
    <property type="entry name" value="DUF1648"/>
    <property type="match status" value="1"/>
</dbReference>
<dbReference type="Proteomes" id="UP000682111">
    <property type="component" value="Unassembled WGS sequence"/>
</dbReference>
<dbReference type="InterPro" id="IPR012867">
    <property type="entry name" value="DUF1648"/>
</dbReference>
<feature type="transmembrane region" description="Helical" evidence="1">
    <location>
        <begin position="51"/>
        <end position="69"/>
    </location>
</feature>
<evidence type="ECO:0000259" key="3">
    <source>
        <dbReference type="Pfam" id="PF19124"/>
    </source>
</evidence>
<dbReference type="RefSeq" id="WP_095308859.1">
    <property type="nucleotide sequence ID" value="NZ_BORC01000007.1"/>
</dbReference>
<evidence type="ECO:0000259" key="2">
    <source>
        <dbReference type="Pfam" id="PF07853"/>
    </source>
</evidence>
<dbReference type="PANTHER" id="PTHR37810">
    <property type="entry name" value="IMMUNITY PROTEIN SDPI"/>
    <property type="match status" value="1"/>
</dbReference>
<feature type="transmembrane region" description="Helical" evidence="1">
    <location>
        <begin position="184"/>
        <end position="204"/>
    </location>
</feature>
<dbReference type="AlphaFoldDB" id="A0A920BVP0"/>